<dbReference type="STRING" id="39966.A0A369JZR6"/>
<dbReference type="EMBL" id="LUEZ02000040">
    <property type="protein sequence ID" value="RDB26007.1"/>
    <property type="molecule type" value="Genomic_DNA"/>
</dbReference>
<dbReference type="AlphaFoldDB" id="A0A369JZR6"/>
<proteinExistence type="predicted"/>
<evidence type="ECO:0000256" key="1">
    <source>
        <dbReference type="SAM" id="MobiDB-lite"/>
    </source>
</evidence>
<dbReference type="Proteomes" id="UP000076154">
    <property type="component" value="Unassembled WGS sequence"/>
</dbReference>
<name>A0A369JZR6_HYPMA</name>
<comment type="caution">
    <text evidence="2">The sequence shown here is derived from an EMBL/GenBank/DDBJ whole genome shotgun (WGS) entry which is preliminary data.</text>
</comment>
<dbReference type="InParanoid" id="A0A369JZR6"/>
<accession>A0A369JZR6</accession>
<keyword evidence="3" id="KW-1185">Reference proteome</keyword>
<feature type="region of interest" description="Disordered" evidence="1">
    <location>
        <begin position="95"/>
        <end position="170"/>
    </location>
</feature>
<reference evidence="2" key="1">
    <citation type="submission" date="2018-04" db="EMBL/GenBank/DDBJ databases">
        <title>Whole genome sequencing of Hypsizygus marmoreus.</title>
        <authorList>
            <person name="Choi I.-G."/>
            <person name="Min B."/>
            <person name="Kim J.-G."/>
            <person name="Kim S."/>
            <person name="Oh Y.-L."/>
            <person name="Kong W.-S."/>
            <person name="Park H."/>
            <person name="Jeong J."/>
            <person name="Song E.-S."/>
        </authorList>
    </citation>
    <scope>NUCLEOTIDE SEQUENCE [LARGE SCALE GENOMIC DNA]</scope>
    <source>
        <strain evidence="2">51987-8</strain>
    </source>
</reference>
<evidence type="ECO:0000313" key="2">
    <source>
        <dbReference type="EMBL" id="RDB26007.1"/>
    </source>
</evidence>
<feature type="compositionally biased region" description="Basic and acidic residues" evidence="1">
    <location>
        <begin position="221"/>
        <end position="230"/>
    </location>
</feature>
<dbReference type="OrthoDB" id="2972176at2759"/>
<feature type="region of interest" description="Disordered" evidence="1">
    <location>
        <begin position="1"/>
        <end position="41"/>
    </location>
</feature>
<organism evidence="2 3">
    <name type="scientific">Hypsizygus marmoreus</name>
    <name type="common">White beech mushroom</name>
    <name type="synonym">Agaricus marmoreus</name>
    <dbReference type="NCBI Taxonomy" id="39966"/>
    <lineage>
        <taxon>Eukaryota</taxon>
        <taxon>Fungi</taxon>
        <taxon>Dikarya</taxon>
        <taxon>Basidiomycota</taxon>
        <taxon>Agaricomycotina</taxon>
        <taxon>Agaricomycetes</taxon>
        <taxon>Agaricomycetidae</taxon>
        <taxon>Agaricales</taxon>
        <taxon>Tricholomatineae</taxon>
        <taxon>Lyophyllaceae</taxon>
        <taxon>Hypsizygus</taxon>
    </lineage>
</organism>
<feature type="region of interest" description="Disordered" evidence="1">
    <location>
        <begin position="208"/>
        <end position="242"/>
    </location>
</feature>
<evidence type="ECO:0000313" key="3">
    <source>
        <dbReference type="Proteomes" id="UP000076154"/>
    </source>
</evidence>
<sequence>MTPLKRSPPSKPRHSPNSSIAHHFHTHHTSITPSDDTDDDTDSTFTPTFSFTTTRRLRASIATIPPHRLRELLVRLVDRDPGFQHAVAKELLRGPMPTHLRNTPDADVDSPHLPPDRMIRKCRGSRRSLDSSTASAMSKPLPQTRARSASHLHKCGKGSTASESKVSPIRTYHPGRLEEETYEFPTHTPDGRAFGVLRRITMWSCCDEDERSPGCRSLLADTRDGYEHRNGNVKGNGEEELS</sequence>
<gene>
    <name evidence="2" type="ORF">Hypma_006397</name>
</gene>
<protein>
    <submittedName>
        <fullName evidence="2">Uncharacterized protein</fullName>
    </submittedName>
</protein>